<protein>
    <submittedName>
        <fullName evidence="1">Uncharacterized protein</fullName>
    </submittedName>
</protein>
<sequence length="220" mass="24750">MIFCSIGRYKQLYAPEHQNWYDTSMKNRPEPPFRFKAGTIRTSCYNTEYDVNNLEGRTMAFTTHSDTLDLSAYRAAAEPKKLNDFSVRRPDIAFAIDVCTWFLHKQLLLGWPSITHDRIAQTQQPGFRGGITDLSTPIDGLRNAALTLLHELTHTQTGGLLDDLNGSKLPPGVPDCYGWKCVQLLKDPSNSDNVAMLGLALHIWSMGYYVDQDGNIIGRP</sequence>
<keyword evidence="2" id="KW-1185">Reference proteome</keyword>
<accession>A0A8K0R1S7</accession>
<gene>
    <name evidence="1" type="ORF">FB567DRAFT_90998</name>
</gene>
<reference evidence="1" key="1">
    <citation type="journal article" date="2021" name="Nat. Commun.">
        <title>Genetic determinants of endophytism in the Arabidopsis root mycobiome.</title>
        <authorList>
            <person name="Mesny F."/>
            <person name="Miyauchi S."/>
            <person name="Thiergart T."/>
            <person name="Pickel B."/>
            <person name="Atanasova L."/>
            <person name="Karlsson M."/>
            <person name="Huettel B."/>
            <person name="Barry K.W."/>
            <person name="Haridas S."/>
            <person name="Chen C."/>
            <person name="Bauer D."/>
            <person name="Andreopoulos W."/>
            <person name="Pangilinan J."/>
            <person name="LaButti K."/>
            <person name="Riley R."/>
            <person name="Lipzen A."/>
            <person name="Clum A."/>
            <person name="Drula E."/>
            <person name="Henrissat B."/>
            <person name="Kohler A."/>
            <person name="Grigoriev I.V."/>
            <person name="Martin F.M."/>
            <person name="Hacquard S."/>
        </authorList>
    </citation>
    <scope>NUCLEOTIDE SEQUENCE</scope>
    <source>
        <strain evidence="1">MPI-SDFR-AT-0120</strain>
    </source>
</reference>
<dbReference type="OrthoDB" id="3776585at2759"/>
<dbReference type="Proteomes" id="UP000813461">
    <property type="component" value="Unassembled WGS sequence"/>
</dbReference>
<comment type="caution">
    <text evidence="1">The sequence shown here is derived from an EMBL/GenBank/DDBJ whole genome shotgun (WGS) entry which is preliminary data.</text>
</comment>
<evidence type="ECO:0000313" key="2">
    <source>
        <dbReference type="Proteomes" id="UP000813461"/>
    </source>
</evidence>
<name>A0A8K0R1S7_9PLEO</name>
<dbReference type="AlphaFoldDB" id="A0A8K0R1S7"/>
<proteinExistence type="predicted"/>
<evidence type="ECO:0000313" key="1">
    <source>
        <dbReference type="EMBL" id="KAH7083728.1"/>
    </source>
</evidence>
<organism evidence="1 2">
    <name type="scientific">Paraphoma chrysanthemicola</name>
    <dbReference type="NCBI Taxonomy" id="798071"/>
    <lineage>
        <taxon>Eukaryota</taxon>
        <taxon>Fungi</taxon>
        <taxon>Dikarya</taxon>
        <taxon>Ascomycota</taxon>
        <taxon>Pezizomycotina</taxon>
        <taxon>Dothideomycetes</taxon>
        <taxon>Pleosporomycetidae</taxon>
        <taxon>Pleosporales</taxon>
        <taxon>Pleosporineae</taxon>
        <taxon>Phaeosphaeriaceae</taxon>
        <taxon>Paraphoma</taxon>
    </lineage>
</organism>
<dbReference type="EMBL" id="JAGMVJ010000013">
    <property type="protein sequence ID" value="KAH7083728.1"/>
    <property type="molecule type" value="Genomic_DNA"/>
</dbReference>